<sequence>MDDSLSVWQQPEIIRWSKILVNSYQQLLDKELINTANTPQALSQTLFHAPFVIVSHDTQADPIFNYGNQAALQLWSISWDELIKTPSRLSAEPENRATRSAMLEQAATKGYIANCQGVRISTTGQKFAIKQAIIWNLTDESGHKCGQAATFSDWQWLG</sequence>
<reference evidence="2" key="1">
    <citation type="journal article" date="2021" name="Antonie Van Leeuwenhoek">
        <title>Draft genome and description of Waterburya agarophytonicola gen. nov. sp. nov. (Pleurocapsales, Cyanobacteria): a seaweed symbiont.</title>
        <authorList>
            <person name="Bonthond G."/>
            <person name="Shalygin S."/>
            <person name="Bayer T."/>
            <person name="Weinberger F."/>
        </authorList>
    </citation>
    <scope>NUCLEOTIDE SEQUENCE</scope>
    <source>
        <strain evidence="2">KI4</strain>
    </source>
</reference>
<dbReference type="InterPro" id="IPR013978">
    <property type="entry name" value="MEKHLA"/>
</dbReference>
<proteinExistence type="predicted"/>
<dbReference type="SUPFAM" id="SSF55785">
    <property type="entry name" value="PYP-like sensor domain (PAS domain)"/>
    <property type="match status" value="1"/>
</dbReference>
<dbReference type="InterPro" id="IPR035965">
    <property type="entry name" value="PAS-like_dom_sf"/>
</dbReference>
<organism evidence="2 3">
    <name type="scientific">Waterburya agarophytonicola KI4</name>
    <dbReference type="NCBI Taxonomy" id="2874699"/>
    <lineage>
        <taxon>Bacteria</taxon>
        <taxon>Bacillati</taxon>
        <taxon>Cyanobacteriota</taxon>
        <taxon>Cyanophyceae</taxon>
        <taxon>Pleurocapsales</taxon>
        <taxon>Hyellaceae</taxon>
        <taxon>Waterburya</taxon>
        <taxon>Waterburya agarophytonicola</taxon>
    </lineage>
</organism>
<evidence type="ECO:0000313" key="3">
    <source>
        <dbReference type="Proteomes" id="UP000729733"/>
    </source>
</evidence>
<protein>
    <submittedName>
        <fullName evidence="2">MEKHLA domain-containing protein</fullName>
    </submittedName>
</protein>
<feature type="domain" description="MEKHLA" evidence="1">
    <location>
        <begin position="15"/>
        <end position="156"/>
    </location>
</feature>
<dbReference type="Gene3D" id="3.30.450.20">
    <property type="entry name" value="PAS domain"/>
    <property type="match status" value="1"/>
</dbReference>
<dbReference type="Proteomes" id="UP000729733">
    <property type="component" value="Unassembled WGS sequence"/>
</dbReference>
<name>A0A964FG66_9CYAN</name>
<evidence type="ECO:0000259" key="1">
    <source>
        <dbReference type="Pfam" id="PF08670"/>
    </source>
</evidence>
<evidence type="ECO:0000313" key="2">
    <source>
        <dbReference type="EMBL" id="MCC0177852.1"/>
    </source>
</evidence>
<dbReference type="Pfam" id="PF08670">
    <property type="entry name" value="MEKHLA"/>
    <property type="match status" value="1"/>
</dbReference>
<dbReference type="EMBL" id="JADWDC010000030">
    <property type="protein sequence ID" value="MCC0177852.1"/>
    <property type="molecule type" value="Genomic_DNA"/>
</dbReference>
<keyword evidence="3" id="KW-1185">Reference proteome</keyword>
<comment type="caution">
    <text evidence="2">The sequence shown here is derived from an EMBL/GenBank/DDBJ whole genome shotgun (WGS) entry which is preliminary data.</text>
</comment>
<gene>
    <name evidence="2" type="ORF">I4641_12780</name>
</gene>
<accession>A0A964FG66</accession>
<dbReference type="RefSeq" id="WP_229640920.1">
    <property type="nucleotide sequence ID" value="NZ_JADWDC010000030.1"/>
</dbReference>
<dbReference type="AlphaFoldDB" id="A0A964FG66"/>